<proteinExistence type="inferred from homology"/>
<dbReference type="PANTHER" id="PTHR43594">
    <property type="entry name" value="QUERCETIN 2,3-DIOXYGENASE"/>
    <property type="match status" value="1"/>
</dbReference>
<dbReference type="InterPro" id="IPR053186">
    <property type="entry name" value="QDO-related"/>
</dbReference>
<keyword evidence="6" id="KW-1185">Reference proteome</keyword>
<name>A0ABX1MV01_9RHOO</name>
<dbReference type="CDD" id="cd02909">
    <property type="entry name" value="cupin_pirin_N"/>
    <property type="match status" value="1"/>
</dbReference>
<comment type="caution">
    <text evidence="5">The sequence shown here is derived from an EMBL/GenBank/DDBJ whole genome shotgun (WGS) entry which is preliminary data.</text>
</comment>
<dbReference type="Gene3D" id="2.60.120.10">
    <property type="entry name" value="Jelly Rolls"/>
    <property type="match status" value="2"/>
</dbReference>
<feature type="domain" description="Pirin N-terminal" evidence="3">
    <location>
        <begin position="21"/>
        <end position="127"/>
    </location>
</feature>
<sequence>MKRVLGLYAAPRAHWVGDGFPVRSLFNYQSHGKQLSPFLLLDYAGPARFDATERARGVGQHPHRGFETVTIVYKGEVAHRDSTGEGGVIGPGDVQWMTAGAGILHEEYHGEAFSRSGGELEMVQLWVNLPSRSKMSAPSYQAILDDQIPVVDLAAGAGSARIIAGEFEGRRGPARTFTPLNVWDLRISEGRAVELPVPAGWTAALVVLRGSVLVNGSAVVRAAQMAVLDRTGVDAFVEANTDAVLLLLSGEPIDEPIVGHGPFVMNDESEIAQAVADFNADRFGVISRPTDVQDVPDARGNPSAAETRC</sequence>
<dbReference type="SUPFAM" id="SSF51182">
    <property type="entry name" value="RmlC-like cupins"/>
    <property type="match status" value="1"/>
</dbReference>
<evidence type="ECO:0000259" key="4">
    <source>
        <dbReference type="Pfam" id="PF05726"/>
    </source>
</evidence>
<reference evidence="5 6" key="1">
    <citation type="submission" date="2019-12" db="EMBL/GenBank/DDBJ databases">
        <title>Comparative genomics gives insights into the taxonomy of the Azoarcus-Aromatoleum group and reveals separate origins of nif in the plant-associated Azoarcus and non-plant-associated Aromatoleum sub-groups.</title>
        <authorList>
            <person name="Lafos M."/>
            <person name="Maluk M."/>
            <person name="Batista M."/>
            <person name="Junghare M."/>
            <person name="Carmona M."/>
            <person name="Faoro H."/>
            <person name="Cruz L.M."/>
            <person name="Battistoni F."/>
            <person name="De Souza E."/>
            <person name="Pedrosa F."/>
            <person name="Chen W.-M."/>
            <person name="Poole P.S."/>
            <person name="Dixon R.A."/>
            <person name="James E.K."/>
        </authorList>
    </citation>
    <scope>NUCLEOTIDE SEQUENCE [LARGE SCALE GENOMIC DNA]</scope>
    <source>
        <strain evidence="5 6">ToN1</strain>
    </source>
</reference>
<comment type="similarity">
    <text evidence="1 2">Belongs to the pirin family.</text>
</comment>
<evidence type="ECO:0000313" key="6">
    <source>
        <dbReference type="Proteomes" id="UP000652074"/>
    </source>
</evidence>
<dbReference type="InterPro" id="IPR011051">
    <property type="entry name" value="RmlC_Cupin_sf"/>
</dbReference>
<dbReference type="Pfam" id="PF05726">
    <property type="entry name" value="Pirin_C"/>
    <property type="match status" value="1"/>
</dbReference>
<gene>
    <name evidence="5" type="ORF">GPA26_15685</name>
</gene>
<dbReference type="CDD" id="cd02247">
    <property type="entry name" value="cupin_pirin_C"/>
    <property type="match status" value="1"/>
</dbReference>
<organism evidence="5 6">
    <name type="scientific">Aromatoleum petrolei</name>
    <dbReference type="NCBI Taxonomy" id="76116"/>
    <lineage>
        <taxon>Bacteria</taxon>
        <taxon>Pseudomonadati</taxon>
        <taxon>Pseudomonadota</taxon>
        <taxon>Betaproteobacteria</taxon>
        <taxon>Rhodocyclales</taxon>
        <taxon>Rhodocyclaceae</taxon>
        <taxon>Aromatoleum</taxon>
    </lineage>
</organism>
<evidence type="ECO:0000256" key="2">
    <source>
        <dbReference type="RuleBase" id="RU003457"/>
    </source>
</evidence>
<accession>A0ABX1MV01</accession>
<evidence type="ECO:0000259" key="3">
    <source>
        <dbReference type="Pfam" id="PF02678"/>
    </source>
</evidence>
<dbReference type="InterPro" id="IPR012093">
    <property type="entry name" value="Pirin"/>
</dbReference>
<dbReference type="InterPro" id="IPR003829">
    <property type="entry name" value="Pirin_N_dom"/>
</dbReference>
<dbReference type="InterPro" id="IPR014710">
    <property type="entry name" value="RmlC-like_jellyroll"/>
</dbReference>
<dbReference type="PIRSF" id="PIRSF006232">
    <property type="entry name" value="Pirin"/>
    <property type="match status" value="1"/>
</dbReference>
<evidence type="ECO:0000256" key="1">
    <source>
        <dbReference type="ARBA" id="ARBA00008416"/>
    </source>
</evidence>
<feature type="domain" description="Pirin C-terminal" evidence="4">
    <location>
        <begin position="182"/>
        <end position="284"/>
    </location>
</feature>
<dbReference type="PANTHER" id="PTHR43594:SF1">
    <property type="entry name" value="QUERCETIN 2,3-DIOXYGENASE PA2418-RELATED"/>
    <property type="match status" value="1"/>
</dbReference>
<dbReference type="InterPro" id="IPR008778">
    <property type="entry name" value="Pirin_C_dom"/>
</dbReference>
<dbReference type="EMBL" id="WTVR01000031">
    <property type="protein sequence ID" value="NMF89909.1"/>
    <property type="molecule type" value="Genomic_DNA"/>
</dbReference>
<protein>
    <submittedName>
        <fullName evidence="5">Pirin family protein</fullName>
    </submittedName>
</protein>
<evidence type="ECO:0000313" key="5">
    <source>
        <dbReference type="EMBL" id="NMF89909.1"/>
    </source>
</evidence>
<dbReference type="Pfam" id="PF02678">
    <property type="entry name" value="Pirin"/>
    <property type="match status" value="1"/>
</dbReference>
<dbReference type="Proteomes" id="UP000652074">
    <property type="component" value="Unassembled WGS sequence"/>
</dbReference>